<proteinExistence type="predicted"/>
<dbReference type="SUPFAM" id="SSF53448">
    <property type="entry name" value="Nucleotide-diphospho-sugar transferases"/>
    <property type="match status" value="1"/>
</dbReference>
<evidence type="ECO:0000313" key="1">
    <source>
        <dbReference type="EMBL" id="MDT0467048.1"/>
    </source>
</evidence>
<reference evidence="2" key="1">
    <citation type="submission" date="2023-07" db="EMBL/GenBank/DDBJ databases">
        <title>30 novel species of actinomycetes from the DSMZ collection.</title>
        <authorList>
            <person name="Nouioui I."/>
        </authorList>
    </citation>
    <scope>NUCLEOTIDE SEQUENCE [LARGE SCALE GENOMIC DNA]</scope>
    <source>
        <strain evidence="2">DSM 41699</strain>
    </source>
</reference>
<comment type="caution">
    <text evidence="1">The sequence shown here is derived from an EMBL/GenBank/DDBJ whole genome shotgun (WGS) entry which is preliminary data.</text>
</comment>
<dbReference type="RefSeq" id="WP_311698506.1">
    <property type="nucleotide sequence ID" value="NZ_JAVREY010000046.1"/>
</dbReference>
<name>A0ABU2U1E0_9ACTN</name>
<protein>
    <submittedName>
        <fullName evidence="1">Uncharacterized protein</fullName>
    </submittedName>
</protein>
<dbReference type="InterPro" id="IPR029044">
    <property type="entry name" value="Nucleotide-diphossugar_trans"/>
</dbReference>
<evidence type="ECO:0000313" key="2">
    <source>
        <dbReference type="Proteomes" id="UP001183809"/>
    </source>
</evidence>
<accession>A0ABU2U1E0</accession>
<keyword evidence="2" id="KW-1185">Reference proteome</keyword>
<dbReference type="EMBL" id="JAVREY010000046">
    <property type="protein sequence ID" value="MDT0467048.1"/>
    <property type="molecule type" value="Genomic_DNA"/>
</dbReference>
<gene>
    <name evidence="1" type="ORF">RM764_29260</name>
</gene>
<dbReference type="Gene3D" id="3.90.550.10">
    <property type="entry name" value="Spore Coat Polysaccharide Biosynthesis Protein SpsA, Chain A"/>
    <property type="match status" value="1"/>
</dbReference>
<dbReference type="Proteomes" id="UP001183809">
    <property type="component" value="Unassembled WGS sequence"/>
</dbReference>
<organism evidence="1 2">
    <name type="scientific">Streptomyces gibsoniae</name>
    <dbReference type="NCBI Taxonomy" id="3075529"/>
    <lineage>
        <taxon>Bacteria</taxon>
        <taxon>Bacillati</taxon>
        <taxon>Actinomycetota</taxon>
        <taxon>Actinomycetes</taxon>
        <taxon>Kitasatosporales</taxon>
        <taxon>Streptomycetaceae</taxon>
        <taxon>Streptomyces</taxon>
    </lineage>
</organism>
<sequence length="59" mass="6595">MTSPATPRFSIFTPSHQPRFLDECLASLQAQTYSDWEWIVLLNIAMKEGVARCGGPLLV</sequence>